<keyword evidence="5" id="KW-0539">Nucleus</keyword>
<protein>
    <recommendedName>
        <fullName evidence="7">Pru domain-containing protein</fullName>
    </recommendedName>
</protein>
<dbReference type="InterPro" id="IPR006773">
    <property type="entry name" value="Rpn13/ADRM1"/>
</dbReference>
<evidence type="ECO:0000256" key="3">
    <source>
        <dbReference type="ARBA" id="ARBA00022490"/>
    </source>
</evidence>
<feature type="domain" description="Pru" evidence="7">
    <location>
        <begin position="1"/>
        <end position="134"/>
    </location>
</feature>
<evidence type="ECO:0000256" key="2">
    <source>
        <dbReference type="ARBA" id="ARBA00004496"/>
    </source>
</evidence>
<sequence length="367" mass="39120">MASSPLITFKAGRCDQTGRSVKPAPTPGYVYLYLEDDLLHFCWRPRSSPSTEPEIDLIMFPGDGTFQPLLKEQGAEHLHSPTTGRIYILAFSSSGQKHYFWMQSKSQHKEGSLSWFSQRDQRIGQIVDSLLQGDDVDIEQEIEDLRNGGGDGDGDGDEMDVDHTDSGRRQSQTGGAGAGATGGDPRDEGESSREGGADGGRAPQDATTSAAVQNFLNSIGGSSRQNPNVEKPFTTLPDLLSSASTIPYLATATSTQIDQLCSFLPPELFTAETGTAATSPSELSTEQKKSILGRVLRSPQLTQSLASLTSALHDGGLPMIGEALGLKVRDGGHVHGGVMPLGGSRAVEGFVDGVKKTVEEEEKKQSP</sequence>
<evidence type="ECO:0000256" key="5">
    <source>
        <dbReference type="ARBA" id="ARBA00023242"/>
    </source>
</evidence>
<dbReference type="Proteomes" id="UP001303373">
    <property type="component" value="Chromosome 3"/>
</dbReference>
<reference evidence="8 9" key="1">
    <citation type="submission" date="2023-11" db="EMBL/GenBank/DDBJ databases">
        <title>An acidophilic fungus is an integral part of prey digestion in a carnivorous sundew plant.</title>
        <authorList>
            <person name="Tsai I.J."/>
        </authorList>
    </citation>
    <scope>NUCLEOTIDE SEQUENCE [LARGE SCALE GENOMIC DNA]</scope>
    <source>
        <strain evidence="8">169a</strain>
    </source>
</reference>
<dbReference type="PANTHER" id="PTHR12225:SF0">
    <property type="entry name" value="PROTEASOMAL UBIQUITIN RECEPTOR ADRM1"/>
    <property type="match status" value="1"/>
</dbReference>
<evidence type="ECO:0000259" key="7">
    <source>
        <dbReference type="PROSITE" id="PS51917"/>
    </source>
</evidence>
<evidence type="ECO:0000256" key="4">
    <source>
        <dbReference type="ARBA" id="ARBA00022942"/>
    </source>
</evidence>
<dbReference type="PROSITE" id="PS51917">
    <property type="entry name" value="PRU"/>
    <property type="match status" value="1"/>
</dbReference>
<accession>A0AAQ3R6N4</accession>
<dbReference type="Gene3D" id="2.30.29.70">
    <property type="entry name" value="Proteasomal ubiquitin receptor Rpn13/ADRM1"/>
    <property type="match status" value="1"/>
</dbReference>
<organism evidence="8 9">
    <name type="scientific">Acrodontium crateriforme</name>
    <dbReference type="NCBI Taxonomy" id="150365"/>
    <lineage>
        <taxon>Eukaryota</taxon>
        <taxon>Fungi</taxon>
        <taxon>Dikarya</taxon>
        <taxon>Ascomycota</taxon>
        <taxon>Pezizomycotina</taxon>
        <taxon>Dothideomycetes</taxon>
        <taxon>Dothideomycetidae</taxon>
        <taxon>Mycosphaerellales</taxon>
        <taxon>Teratosphaeriaceae</taxon>
        <taxon>Acrodontium</taxon>
    </lineage>
</organism>
<dbReference type="InterPro" id="IPR038108">
    <property type="entry name" value="RPN13_DEUBAD_sf"/>
</dbReference>
<name>A0AAQ3R6N4_9PEZI</name>
<dbReference type="AlphaFoldDB" id="A0AAQ3R6N4"/>
<dbReference type="GO" id="GO:0005634">
    <property type="term" value="C:nucleus"/>
    <property type="evidence" value="ECO:0007669"/>
    <property type="project" value="UniProtKB-SubCell"/>
</dbReference>
<dbReference type="GO" id="GO:0008541">
    <property type="term" value="C:proteasome regulatory particle, lid subcomplex"/>
    <property type="evidence" value="ECO:0007669"/>
    <property type="project" value="TreeGrafter"/>
</dbReference>
<dbReference type="EMBL" id="CP138582">
    <property type="protein sequence ID" value="WPG99623.1"/>
    <property type="molecule type" value="Genomic_DNA"/>
</dbReference>
<dbReference type="InterPro" id="IPR038633">
    <property type="entry name" value="Rpn13/ADRM1_Pru_sf"/>
</dbReference>
<dbReference type="GO" id="GO:0005737">
    <property type="term" value="C:cytoplasm"/>
    <property type="evidence" value="ECO:0007669"/>
    <property type="project" value="UniProtKB-SubCell"/>
</dbReference>
<keyword evidence="3" id="KW-0963">Cytoplasm</keyword>
<dbReference type="PANTHER" id="PTHR12225">
    <property type="entry name" value="ADHESION REGULATING MOLECULE 1 110 KDA CELL MEMBRANE GLYCOPROTEIN"/>
    <property type="match status" value="1"/>
</dbReference>
<feature type="compositionally biased region" description="Basic and acidic residues" evidence="6">
    <location>
        <begin position="184"/>
        <end position="196"/>
    </location>
</feature>
<dbReference type="Pfam" id="PF04683">
    <property type="entry name" value="Rpn13_ADRM1_Pru"/>
    <property type="match status" value="1"/>
</dbReference>
<evidence type="ECO:0000313" key="9">
    <source>
        <dbReference type="Proteomes" id="UP001303373"/>
    </source>
</evidence>
<proteinExistence type="predicted"/>
<dbReference type="GO" id="GO:0070628">
    <property type="term" value="F:proteasome binding"/>
    <property type="evidence" value="ECO:0007669"/>
    <property type="project" value="TreeGrafter"/>
</dbReference>
<evidence type="ECO:0000256" key="6">
    <source>
        <dbReference type="SAM" id="MobiDB-lite"/>
    </source>
</evidence>
<keyword evidence="4" id="KW-0647">Proteasome</keyword>
<evidence type="ECO:0000256" key="1">
    <source>
        <dbReference type="ARBA" id="ARBA00004123"/>
    </source>
</evidence>
<keyword evidence="9" id="KW-1185">Reference proteome</keyword>
<dbReference type="CDD" id="cd13314">
    <property type="entry name" value="PH_Rpn13"/>
    <property type="match status" value="1"/>
</dbReference>
<gene>
    <name evidence="8" type="ORF">R9X50_00244100</name>
</gene>
<evidence type="ECO:0000313" key="8">
    <source>
        <dbReference type="EMBL" id="WPG99623.1"/>
    </source>
</evidence>
<comment type="subcellular location">
    <subcellularLocation>
        <location evidence="2">Cytoplasm</location>
    </subcellularLocation>
    <subcellularLocation>
        <location evidence="1">Nucleus</location>
    </subcellularLocation>
</comment>
<dbReference type="InterPro" id="IPR044868">
    <property type="entry name" value="Rpn13/ADRM1_Pru"/>
</dbReference>
<dbReference type="GO" id="GO:0061133">
    <property type="term" value="F:endopeptidase activator activity"/>
    <property type="evidence" value="ECO:0007669"/>
    <property type="project" value="TreeGrafter"/>
</dbReference>
<dbReference type="Gene3D" id="1.10.2020.20">
    <property type="match status" value="1"/>
</dbReference>
<feature type="region of interest" description="Disordered" evidence="6">
    <location>
        <begin position="144"/>
        <end position="207"/>
    </location>
</feature>